<proteinExistence type="inferred from homology"/>
<dbReference type="GO" id="GO:0016616">
    <property type="term" value="F:oxidoreductase activity, acting on the CH-OH group of donors, NAD or NADP as acceptor"/>
    <property type="evidence" value="ECO:0007669"/>
    <property type="project" value="InterPro"/>
</dbReference>
<evidence type="ECO:0000256" key="1">
    <source>
        <dbReference type="ARBA" id="ARBA00023002"/>
    </source>
</evidence>
<accession>A0AAD1XID2</accession>
<comment type="similarity">
    <text evidence="2">Belongs to the 3-beta-HSD family.</text>
</comment>
<dbReference type="Gene3D" id="3.40.50.720">
    <property type="entry name" value="NAD(P)-binding Rossmann-like Domain"/>
    <property type="match status" value="1"/>
</dbReference>
<dbReference type="InterPro" id="IPR036291">
    <property type="entry name" value="NAD(P)-bd_dom_sf"/>
</dbReference>
<evidence type="ECO:0000313" key="4">
    <source>
        <dbReference type="EMBL" id="CAI2373243.1"/>
    </source>
</evidence>
<dbReference type="PANTHER" id="PTHR10366:SF564">
    <property type="entry name" value="STEROL-4-ALPHA-CARBOXYLATE 3-DEHYDROGENASE, DECARBOXYLATING"/>
    <property type="match status" value="1"/>
</dbReference>
<reference evidence="4" key="1">
    <citation type="submission" date="2023-07" db="EMBL/GenBank/DDBJ databases">
        <authorList>
            <consortium name="AG Swart"/>
            <person name="Singh M."/>
            <person name="Singh A."/>
            <person name="Seah K."/>
            <person name="Emmerich C."/>
        </authorList>
    </citation>
    <scope>NUCLEOTIDE SEQUENCE</scope>
    <source>
        <strain evidence="4">DP1</strain>
    </source>
</reference>
<dbReference type="InterPro" id="IPR050425">
    <property type="entry name" value="NAD(P)_dehydrat-like"/>
</dbReference>
<name>A0AAD1XID2_EUPCR</name>
<dbReference type="EMBL" id="CAMPGE010014579">
    <property type="protein sequence ID" value="CAI2373243.1"/>
    <property type="molecule type" value="Genomic_DNA"/>
</dbReference>
<protein>
    <recommendedName>
        <fullName evidence="3">3-beta hydroxysteroid dehydrogenase/isomerase domain-containing protein</fullName>
    </recommendedName>
</protein>
<keyword evidence="5" id="KW-1185">Reference proteome</keyword>
<evidence type="ECO:0000259" key="3">
    <source>
        <dbReference type="Pfam" id="PF01073"/>
    </source>
</evidence>
<dbReference type="Proteomes" id="UP001295684">
    <property type="component" value="Unassembled WGS sequence"/>
</dbReference>
<dbReference type="GO" id="GO:0006694">
    <property type="term" value="P:steroid biosynthetic process"/>
    <property type="evidence" value="ECO:0007669"/>
    <property type="project" value="InterPro"/>
</dbReference>
<feature type="domain" description="3-beta hydroxysteroid dehydrogenase/isomerase" evidence="3">
    <location>
        <begin position="10"/>
        <end position="169"/>
    </location>
</feature>
<dbReference type="Pfam" id="PF01073">
    <property type="entry name" value="3Beta_HSD"/>
    <property type="match status" value="1"/>
</dbReference>
<dbReference type="SUPFAM" id="SSF51735">
    <property type="entry name" value="NAD(P)-binding Rossmann-fold domains"/>
    <property type="match status" value="1"/>
</dbReference>
<evidence type="ECO:0000313" key="5">
    <source>
        <dbReference type="Proteomes" id="UP001295684"/>
    </source>
</evidence>
<dbReference type="AlphaFoldDB" id="A0AAD1XID2"/>
<evidence type="ECO:0000256" key="2">
    <source>
        <dbReference type="RuleBase" id="RU004475"/>
    </source>
</evidence>
<dbReference type="PANTHER" id="PTHR10366">
    <property type="entry name" value="NAD DEPENDENT EPIMERASE/DEHYDRATASE"/>
    <property type="match status" value="1"/>
</dbReference>
<dbReference type="InterPro" id="IPR002225">
    <property type="entry name" value="3Beta_OHSteriod_DH/Estase"/>
</dbReference>
<gene>
    <name evidence="4" type="ORF">ECRASSUSDP1_LOCUS14584</name>
</gene>
<keyword evidence="1 2" id="KW-0560">Oxidoreductase</keyword>
<comment type="caution">
    <text evidence="4">The sequence shown here is derived from an EMBL/GenBank/DDBJ whole genome shotgun (WGS) entry which is preliminary data.</text>
</comment>
<organism evidence="4 5">
    <name type="scientific">Euplotes crassus</name>
    <dbReference type="NCBI Taxonomy" id="5936"/>
    <lineage>
        <taxon>Eukaryota</taxon>
        <taxon>Sar</taxon>
        <taxon>Alveolata</taxon>
        <taxon>Ciliophora</taxon>
        <taxon>Intramacronucleata</taxon>
        <taxon>Spirotrichea</taxon>
        <taxon>Hypotrichia</taxon>
        <taxon>Euplotida</taxon>
        <taxon>Euplotidae</taxon>
        <taxon>Moneuplotes</taxon>
    </lineage>
</organism>
<sequence>MDSSKPLVTVIGASEYVGAWLVAKLLQTGQYRVRGTLKNPRKLEYLRGRLKDLCESEYENLELVLADLLDYTSLEKAVDGASVVFMMAYGAVKVKMKDFEGTALKVMVEGTADLLNACDGAGVQKVIIKSDSTALIDFRKGSGTYGHDDISEEHSKCTRFQIARIRQEKVVKSFVEELDQRKERKFDVVLMNPENESISGAPLVPEIKENFLGILNLILGGKMPYLPALYHNIIDVQDVAQAHINAIEKGKHMEKYPLCCETIKAKEMVKNIIIPNFRPPIYQIGDKEMSKCLIWIVSFCIPEGKALMLGWNKKFELDGEYSTKELGLKECISAYDSVLETCNYLVQNNLLGKAPGQILV</sequence>